<accession>A0A8S3XEV6</accession>
<evidence type="ECO:0000313" key="2">
    <source>
        <dbReference type="Proteomes" id="UP000691718"/>
    </source>
</evidence>
<proteinExistence type="predicted"/>
<name>A0A8S3XEV6_PARAO</name>
<sequence length="247" mass="27564">MSGVRRKYLVELCKQKYVQQTNDNKICEILQDSNQERVSSPVPDDVDAIMTPQFMSVFEDVFQGPIEQHDDEHFSLTRLIYPSQSTQNQIINDVNLHITKPDSPIIYSLRLATNIKKPSPMILTPQSVGHLFSISVENYESDNNECTPMPSLYCNLSNCSQSADETLVPTTIPEDVDATLISENILCSNPPSLVIPLGTLCYETNSASDVNPLSVSSIATSNDCTSFESSEIKNPINRRLSKERSDK</sequence>
<dbReference type="EMBL" id="CAJQZP010001101">
    <property type="protein sequence ID" value="CAG5016587.1"/>
    <property type="molecule type" value="Genomic_DNA"/>
</dbReference>
<dbReference type="Proteomes" id="UP000691718">
    <property type="component" value="Unassembled WGS sequence"/>
</dbReference>
<gene>
    <name evidence="1" type="ORF">PAPOLLO_LOCUS16544</name>
</gene>
<organism evidence="1 2">
    <name type="scientific">Parnassius apollo</name>
    <name type="common">Apollo butterfly</name>
    <name type="synonym">Papilio apollo</name>
    <dbReference type="NCBI Taxonomy" id="110799"/>
    <lineage>
        <taxon>Eukaryota</taxon>
        <taxon>Metazoa</taxon>
        <taxon>Ecdysozoa</taxon>
        <taxon>Arthropoda</taxon>
        <taxon>Hexapoda</taxon>
        <taxon>Insecta</taxon>
        <taxon>Pterygota</taxon>
        <taxon>Neoptera</taxon>
        <taxon>Endopterygota</taxon>
        <taxon>Lepidoptera</taxon>
        <taxon>Glossata</taxon>
        <taxon>Ditrysia</taxon>
        <taxon>Papilionoidea</taxon>
        <taxon>Papilionidae</taxon>
        <taxon>Parnassiinae</taxon>
        <taxon>Parnassini</taxon>
        <taxon>Parnassius</taxon>
        <taxon>Parnassius</taxon>
    </lineage>
</organism>
<comment type="caution">
    <text evidence="1">The sequence shown here is derived from an EMBL/GenBank/DDBJ whole genome shotgun (WGS) entry which is preliminary data.</text>
</comment>
<keyword evidence="2" id="KW-1185">Reference proteome</keyword>
<dbReference type="OrthoDB" id="6136790at2759"/>
<reference evidence="1" key="1">
    <citation type="submission" date="2021-04" db="EMBL/GenBank/DDBJ databases">
        <authorList>
            <person name="Tunstrom K."/>
        </authorList>
    </citation>
    <scope>NUCLEOTIDE SEQUENCE</scope>
</reference>
<evidence type="ECO:0000313" key="1">
    <source>
        <dbReference type="EMBL" id="CAG5016587.1"/>
    </source>
</evidence>
<protein>
    <submittedName>
        <fullName evidence="1">(apollo) hypothetical protein</fullName>
    </submittedName>
</protein>
<dbReference type="AlphaFoldDB" id="A0A8S3XEV6"/>